<sequence>MAMKNLSTYHGQNSHPHGKGAASLLMDSWLPKPPSELYWKYDGLEWPICTAKLADIGYYCNALDVLCVSRNALCSLSPQSTRMFRQCICEEDHIPVYEKHLGYHECYRKLNPTEQSCHICSKAGGTCYIMDTDKPTSIGCSCLTFAPFNSTTGGRHISRDAKQNPSQLKCSRQLDVSCTQDDITICYTLSPLMDWQFTVRPPYMQKIIVSPRSGFRAWSQECVVKFSNNDIQGIEVPQTFCRKINVSMETNNPPCGIHILRNQTTTIYQGSVLLFKHKEGKTNDHVQELTWSCSAGNKAVNFEPHLPQIRQNSEWYTYSHLQSSGPAPAVNFAITNADGHPVSEVRWGSLIRMVCNFTNVYEDFKFFGVEECSVVLASKLRNRIPLRIVHKGCPSLDSSFAATFTNAKPVAGPHSWHEWEPRNAHIESTLFPAFLLYVTQNGTTILQNAPLKLNQTEQHEDASDGHLPFGLNSDNRTSKQHGRTTDRYQPAETIRQPLEFSCVYRICRSITQCIWTNHCNTRNTEPTIQFHGYQADKRLSDFMIMVKSAELTVVKYKPRVEQRPDQSVPRTPCTQSYCLSTKEAILATFSTALLLPVVVLSLIIFKRLLTKSCPETGTLSCPPPNAGGKNAIPFMGSVYANNTLSGSTTRTCEHTNSSEKTRMYDSRYVRSCYPPTTTLSKLMKTYSHMDALEYSEDDFNSGCANKYITTGAQLKDIRSQDSRTESNITSLSIEPSQCLYDTQGLVTVMSCANFAGKTLPKTHTLDVHHVEVNDIVPSHLCTAYHKKMDFQDPPTQSLTCHKCVPSVLQPKDFKQLHHSHLEQL</sequence>
<dbReference type="EMBL" id="SJOL01009975">
    <property type="protein sequence ID" value="TGZ54670.1"/>
    <property type="molecule type" value="Genomic_DNA"/>
</dbReference>
<protein>
    <submittedName>
        <fullName evidence="2">Uncharacterized protein</fullName>
    </submittedName>
</protein>
<name>A0A4S2KXE0_OPIFE</name>
<dbReference type="AlphaFoldDB" id="A0A4S2KXE0"/>
<accession>A0A4S2KXE0</accession>
<dbReference type="OrthoDB" id="6258424at2759"/>
<feature type="region of interest" description="Disordered" evidence="1">
    <location>
        <begin position="456"/>
        <end position="489"/>
    </location>
</feature>
<evidence type="ECO:0000256" key="1">
    <source>
        <dbReference type="SAM" id="MobiDB-lite"/>
    </source>
</evidence>
<proteinExistence type="predicted"/>
<gene>
    <name evidence="2" type="ORF">CRM22_010584</name>
</gene>
<keyword evidence="3" id="KW-1185">Reference proteome</keyword>
<reference evidence="2 3" key="1">
    <citation type="journal article" date="2019" name="BMC Genomics">
        <title>New insights from Opisthorchis felineus genome: update on genomics of the epidemiologically important liver flukes.</title>
        <authorList>
            <person name="Ershov N.I."/>
            <person name="Mordvinov V.A."/>
            <person name="Prokhortchouk E.B."/>
            <person name="Pakharukova M.Y."/>
            <person name="Gunbin K.V."/>
            <person name="Ustyantsev K."/>
            <person name="Genaev M.A."/>
            <person name="Blinov A.G."/>
            <person name="Mazur A."/>
            <person name="Boulygina E."/>
            <person name="Tsygankova S."/>
            <person name="Khrameeva E."/>
            <person name="Chekanov N."/>
            <person name="Fan G."/>
            <person name="Xiao A."/>
            <person name="Zhang H."/>
            <person name="Xu X."/>
            <person name="Yang H."/>
            <person name="Solovyev V."/>
            <person name="Lee S.M."/>
            <person name="Liu X."/>
            <person name="Afonnikov D.A."/>
            <person name="Skryabin K.G."/>
        </authorList>
    </citation>
    <scope>NUCLEOTIDE SEQUENCE [LARGE SCALE GENOMIC DNA]</scope>
    <source>
        <strain evidence="2">AK-0245</strain>
        <tissue evidence="2">Whole organism</tissue>
    </source>
</reference>
<dbReference type="Proteomes" id="UP000308267">
    <property type="component" value="Unassembled WGS sequence"/>
</dbReference>
<organism evidence="2 3">
    <name type="scientific">Opisthorchis felineus</name>
    <dbReference type="NCBI Taxonomy" id="147828"/>
    <lineage>
        <taxon>Eukaryota</taxon>
        <taxon>Metazoa</taxon>
        <taxon>Spiralia</taxon>
        <taxon>Lophotrochozoa</taxon>
        <taxon>Platyhelminthes</taxon>
        <taxon>Trematoda</taxon>
        <taxon>Digenea</taxon>
        <taxon>Opisthorchiida</taxon>
        <taxon>Opisthorchiata</taxon>
        <taxon>Opisthorchiidae</taxon>
        <taxon>Opisthorchis</taxon>
    </lineage>
</organism>
<evidence type="ECO:0000313" key="3">
    <source>
        <dbReference type="Proteomes" id="UP000308267"/>
    </source>
</evidence>
<evidence type="ECO:0000313" key="2">
    <source>
        <dbReference type="EMBL" id="TGZ54670.1"/>
    </source>
</evidence>
<comment type="caution">
    <text evidence="2">The sequence shown here is derived from an EMBL/GenBank/DDBJ whole genome shotgun (WGS) entry which is preliminary data.</text>
</comment>